<evidence type="ECO:0000256" key="1">
    <source>
        <dbReference type="SAM" id="Coils"/>
    </source>
</evidence>
<gene>
    <name evidence="2" type="ORF">BT96DRAFT_976755</name>
</gene>
<organism evidence="2 3">
    <name type="scientific">Gymnopus androsaceus JB14</name>
    <dbReference type="NCBI Taxonomy" id="1447944"/>
    <lineage>
        <taxon>Eukaryota</taxon>
        <taxon>Fungi</taxon>
        <taxon>Dikarya</taxon>
        <taxon>Basidiomycota</taxon>
        <taxon>Agaricomycotina</taxon>
        <taxon>Agaricomycetes</taxon>
        <taxon>Agaricomycetidae</taxon>
        <taxon>Agaricales</taxon>
        <taxon>Marasmiineae</taxon>
        <taxon>Omphalotaceae</taxon>
        <taxon>Gymnopus</taxon>
    </lineage>
</organism>
<dbReference type="AlphaFoldDB" id="A0A6A4HIS6"/>
<dbReference type="SUPFAM" id="SSF52058">
    <property type="entry name" value="L domain-like"/>
    <property type="match status" value="1"/>
</dbReference>
<feature type="coiled-coil region" evidence="1">
    <location>
        <begin position="65"/>
        <end position="92"/>
    </location>
</feature>
<evidence type="ECO:0000313" key="3">
    <source>
        <dbReference type="Proteomes" id="UP000799118"/>
    </source>
</evidence>
<sequence>MQDTSLLCANCSSKLDHLSSNPPDNLDQSIVSQLRSGVNDPDNLAQISIFLAETPDNLAAYAKAIAEMERLLLGLKNTRDNLQRRYENARCLVSAPLRSVPLEILHEIFTFHCYENGYALKLHSRASSRWPALKLSWVCSLWRTIVHSCPILWSSLSVSTPDRLSAGQRQILLEYISHSGDHLLSFDYDYLHGSSLEDRGVTDMLLDNSMRWYRVSLKIPRNPSLARNWISKFLFRLSKPSDSQPSRAQTGRFPAMVDLQTILPWSAEELIALFFQTFSLCPRLDTFSGTQFCWSSHNADFSHLKTMSLDVFIGKSIAHMLCRIPVLQTLNIRGFMLSESDAAGDALLGGMNYNSALSELKVSSTTFDFQWEAWRFLRLPSLTNLQITAHGDKGQDPFKDVAQLSSILLHSQSELRTLRVDHLFHPMQQGIIDFMIQHCTTLVNLTITFQEARNMESFILHLKPNGDGSCLVPNLRLLKLHWHYSWRGHSQRSLCLSIAQLVESRCSVVRSATGAIEISGLQELILVVNRRSLRPGETEAQSHQMDLNFFDTYLAELQKSGLFLDIQSDSDWA</sequence>
<keyword evidence="1" id="KW-0175">Coiled coil</keyword>
<dbReference type="OrthoDB" id="2910058at2759"/>
<proteinExistence type="predicted"/>
<accession>A0A6A4HIS6</accession>
<evidence type="ECO:0008006" key="4">
    <source>
        <dbReference type="Google" id="ProtNLM"/>
    </source>
</evidence>
<reference evidence="2" key="1">
    <citation type="journal article" date="2019" name="Environ. Microbiol.">
        <title>Fungal ecological strategies reflected in gene transcription - a case study of two litter decomposers.</title>
        <authorList>
            <person name="Barbi F."/>
            <person name="Kohler A."/>
            <person name="Barry K."/>
            <person name="Baskaran P."/>
            <person name="Daum C."/>
            <person name="Fauchery L."/>
            <person name="Ihrmark K."/>
            <person name="Kuo A."/>
            <person name="LaButti K."/>
            <person name="Lipzen A."/>
            <person name="Morin E."/>
            <person name="Grigoriev I.V."/>
            <person name="Henrissat B."/>
            <person name="Lindahl B."/>
            <person name="Martin F."/>
        </authorList>
    </citation>
    <scope>NUCLEOTIDE SEQUENCE</scope>
    <source>
        <strain evidence="2">JB14</strain>
    </source>
</reference>
<keyword evidence="3" id="KW-1185">Reference proteome</keyword>
<evidence type="ECO:0000313" key="2">
    <source>
        <dbReference type="EMBL" id="KAE9397873.1"/>
    </source>
</evidence>
<dbReference type="Proteomes" id="UP000799118">
    <property type="component" value="Unassembled WGS sequence"/>
</dbReference>
<dbReference type="EMBL" id="ML769491">
    <property type="protein sequence ID" value="KAE9397873.1"/>
    <property type="molecule type" value="Genomic_DNA"/>
</dbReference>
<name>A0A6A4HIS6_9AGAR</name>
<protein>
    <recommendedName>
        <fullName evidence="4">F-box domain-containing protein</fullName>
    </recommendedName>
</protein>